<protein>
    <submittedName>
        <fullName evidence="1">Uncharacterized protein</fullName>
    </submittedName>
</protein>
<reference evidence="1" key="1">
    <citation type="submission" date="2014-09" db="EMBL/GenBank/DDBJ databases">
        <authorList>
            <person name="Magalhaes I.L.F."/>
            <person name="Oliveira U."/>
            <person name="Santos F.R."/>
            <person name="Vidigal T.H.D.A."/>
            <person name="Brescovit A.D."/>
            <person name="Santos A.J."/>
        </authorList>
    </citation>
    <scope>NUCLEOTIDE SEQUENCE</scope>
    <source>
        <tissue evidence="1">Shoot tissue taken approximately 20 cm above the soil surface</tissue>
    </source>
</reference>
<reference evidence="1" key="2">
    <citation type="journal article" date="2015" name="Data Brief">
        <title>Shoot transcriptome of the giant reed, Arundo donax.</title>
        <authorList>
            <person name="Barrero R.A."/>
            <person name="Guerrero F.D."/>
            <person name="Moolhuijzen P."/>
            <person name="Goolsby J.A."/>
            <person name="Tidwell J."/>
            <person name="Bellgard S.E."/>
            <person name="Bellgard M.I."/>
        </authorList>
    </citation>
    <scope>NUCLEOTIDE SEQUENCE</scope>
    <source>
        <tissue evidence="1">Shoot tissue taken approximately 20 cm above the soil surface</tissue>
    </source>
</reference>
<proteinExistence type="predicted"/>
<sequence length="37" mass="4123">MLLPMQHISSAFTAFDFESMVLWFISSLTSADISALN</sequence>
<dbReference type="EMBL" id="GBRH01172456">
    <property type="protein sequence ID" value="JAE25440.1"/>
    <property type="molecule type" value="Transcribed_RNA"/>
</dbReference>
<name>A0A0A9GJY9_ARUDO</name>
<accession>A0A0A9GJY9</accession>
<evidence type="ECO:0000313" key="1">
    <source>
        <dbReference type="EMBL" id="JAE25440.1"/>
    </source>
</evidence>
<organism evidence="1">
    <name type="scientific">Arundo donax</name>
    <name type="common">Giant reed</name>
    <name type="synonym">Donax arundinaceus</name>
    <dbReference type="NCBI Taxonomy" id="35708"/>
    <lineage>
        <taxon>Eukaryota</taxon>
        <taxon>Viridiplantae</taxon>
        <taxon>Streptophyta</taxon>
        <taxon>Embryophyta</taxon>
        <taxon>Tracheophyta</taxon>
        <taxon>Spermatophyta</taxon>
        <taxon>Magnoliopsida</taxon>
        <taxon>Liliopsida</taxon>
        <taxon>Poales</taxon>
        <taxon>Poaceae</taxon>
        <taxon>PACMAD clade</taxon>
        <taxon>Arundinoideae</taxon>
        <taxon>Arundineae</taxon>
        <taxon>Arundo</taxon>
    </lineage>
</organism>
<dbReference type="AlphaFoldDB" id="A0A0A9GJY9"/>